<dbReference type="AlphaFoldDB" id="A0A0C3CVJ0"/>
<organism evidence="11 12">
    <name type="scientific">Hebeloma cylindrosporum</name>
    <dbReference type="NCBI Taxonomy" id="76867"/>
    <lineage>
        <taxon>Eukaryota</taxon>
        <taxon>Fungi</taxon>
        <taxon>Dikarya</taxon>
        <taxon>Basidiomycota</taxon>
        <taxon>Agaricomycotina</taxon>
        <taxon>Agaricomycetes</taxon>
        <taxon>Agaricomycetidae</taxon>
        <taxon>Agaricales</taxon>
        <taxon>Agaricineae</taxon>
        <taxon>Hymenogastraceae</taxon>
        <taxon>Hebeloma</taxon>
    </lineage>
</organism>
<keyword evidence="10" id="KW-0812">Transmembrane</keyword>
<gene>
    <name evidence="9" type="primary">MED5</name>
    <name evidence="11" type="ORF">M413DRAFT_439855</name>
</gene>
<dbReference type="GO" id="GO:0006357">
    <property type="term" value="P:regulation of transcription by RNA polymerase II"/>
    <property type="evidence" value="ECO:0007669"/>
    <property type="project" value="InterPro"/>
</dbReference>
<comment type="function">
    <text evidence="9">Component of the Mediator complex, a coactivator involved in the regulated transcription of nearly all RNA polymerase II-dependent genes. Mediator functions as a bridge to convey information from gene-specific regulatory proteins to the basal RNA polymerase II transcription machinery. Mediator is recruited to promoters by direct interactions with regulatory proteins and serves as a scaffold for the assembly of a functional preinitiation complex with RNA polymerase II and the general transcription factors.</text>
</comment>
<comment type="subunit">
    <text evidence="9">Component of the Mediator complex.</text>
</comment>
<dbReference type="Pfam" id="PF08689">
    <property type="entry name" value="Med5"/>
    <property type="match status" value="1"/>
</dbReference>
<dbReference type="OrthoDB" id="5549158at2759"/>
<evidence type="ECO:0000256" key="9">
    <source>
        <dbReference type="RuleBase" id="RU364142"/>
    </source>
</evidence>
<evidence type="ECO:0000256" key="4">
    <source>
        <dbReference type="ARBA" id="ARBA00023015"/>
    </source>
</evidence>
<dbReference type="PANTHER" id="PTHR35784:SF1">
    <property type="entry name" value="MEDIATOR OF RNA POLYMERASE II TRANSCRIPTION SUBUNIT 5"/>
    <property type="match status" value="1"/>
</dbReference>
<evidence type="ECO:0000256" key="8">
    <source>
        <dbReference type="ARBA" id="ARBA00031256"/>
    </source>
</evidence>
<dbReference type="HOGENOM" id="CLU_306283_0_0_1"/>
<dbReference type="GO" id="GO:0016592">
    <property type="term" value="C:mediator complex"/>
    <property type="evidence" value="ECO:0007669"/>
    <property type="project" value="InterPro"/>
</dbReference>
<keyword evidence="10" id="KW-1133">Transmembrane helix</keyword>
<evidence type="ECO:0000313" key="12">
    <source>
        <dbReference type="Proteomes" id="UP000053424"/>
    </source>
</evidence>
<dbReference type="EMBL" id="KN831769">
    <property type="protein sequence ID" value="KIM48134.1"/>
    <property type="molecule type" value="Genomic_DNA"/>
</dbReference>
<evidence type="ECO:0000256" key="7">
    <source>
        <dbReference type="ARBA" id="ARBA00023242"/>
    </source>
</evidence>
<keyword evidence="5 9" id="KW-0010">Activator</keyword>
<evidence type="ECO:0000256" key="10">
    <source>
        <dbReference type="SAM" id="Phobius"/>
    </source>
</evidence>
<evidence type="ECO:0000313" key="11">
    <source>
        <dbReference type="EMBL" id="KIM48134.1"/>
    </source>
</evidence>
<reference evidence="11 12" key="1">
    <citation type="submission" date="2014-04" db="EMBL/GenBank/DDBJ databases">
        <authorList>
            <consortium name="DOE Joint Genome Institute"/>
            <person name="Kuo A."/>
            <person name="Gay G."/>
            <person name="Dore J."/>
            <person name="Kohler A."/>
            <person name="Nagy L.G."/>
            <person name="Floudas D."/>
            <person name="Copeland A."/>
            <person name="Barry K.W."/>
            <person name="Cichocki N."/>
            <person name="Veneault-Fourrey C."/>
            <person name="LaButti K."/>
            <person name="Lindquist E.A."/>
            <person name="Lipzen A."/>
            <person name="Lundell T."/>
            <person name="Morin E."/>
            <person name="Murat C."/>
            <person name="Sun H."/>
            <person name="Tunlid A."/>
            <person name="Henrissat B."/>
            <person name="Grigoriev I.V."/>
            <person name="Hibbett D.S."/>
            <person name="Martin F."/>
            <person name="Nordberg H.P."/>
            <person name="Cantor M.N."/>
            <person name="Hua S.X."/>
        </authorList>
    </citation>
    <scope>NUCLEOTIDE SEQUENCE [LARGE SCALE GENOMIC DNA]</scope>
    <source>
        <strain evidence="12">h7</strain>
    </source>
</reference>
<reference evidence="12" key="2">
    <citation type="submission" date="2015-01" db="EMBL/GenBank/DDBJ databases">
        <title>Evolutionary Origins and Diversification of the Mycorrhizal Mutualists.</title>
        <authorList>
            <consortium name="DOE Joint Genome Institute"/>
            <consortium name="Mycorrhizal Genomics Consortium"/>
            <person name="Kohler A."/>
            <person name="Kuo A."/>
            <person name="Nagy L.G."/>
            <person name="Floudas D."/>
            <person name="Copeland A."/>
            <person name="Barry K.W."/>
            <person name="Cichocki N."/>
            <person name="Veneault-Fourrey C."/>
            <person name="LaButti K."/>
            <person name="Lindquist E.A."/>
            <person name="Lipzen A."/>
            <person name="Lundell T."/>
            <person name="Morin E."/>
            <person name="Murat C."/>
            <person name="Riley R."/>
            <person name="Ohm R."/>
            <person name="Sun H."/>
            <person name="Tunlid A."/>
            <person name="Henrissat B."/>
            <person name="Grigoriev I.V."/>
            <person name="Hibbett D.S."/>
            <person name="Martin F."/>
        </authorList>
    </citation>
    <scope>NUCLEOTIDE SEQUENCE [LARGE SCALE GENOMIC DNA]</scope>
    <source>
        <strain evidence="12">h7</strain>
    </source>
</reference>
<evidence type="ECO:0000256" key="3">
    <source>
        <dbReference type="ARBA" id="ARBA00020628"/>
    </source>
</evidence>
<accession>A0A0C3CVJ0</accession>
<keyword evidence="12" id="KW-1185">Reference proteome</keyword>
<dbReference type="PANTHER" id="PTHR35784">
    <property type="entry name" value="MEDIATOR OF RNA POLYMERASE II TRANSCRIPTION SUBUNIT 5"/>
    <property type="match status" value="1"/>
</dbReference>
<dbReference type="Proteomes" id="UP000053424">
    <property type="component" value="Unassembled WGS sequence"/>
</dbReference>
<dbReference type="InterPro" id="IPR014801">
    <property type="entry name" value="Mediator_Med5_fun"/>
</dbReference>
<comment type="subcellular location">
    <subcellularLocation>
        <location evidence="1 9">Nucleus</location>
    </subcellularLocation>
</comment>
<sequence length="969" mass="107175">MYLADLTRNSFQSGISATKWLALCKLLLSKMPAISLEGSGKVATNLSNSVLVLYRSYPGDPGLQDYLKAAIQDGILPVSTFVATLLQAARSSELHIPATLDTLCRIALDAHYSSGQPPIGSVVPFSEPSNVTLGTVQDGLALLRTAYSLPISHFHQLTASVSELVILLFSCVSDLSQLSTAQAMVYFEDVNYLLTNYRLTADLRQVLDTFLVSLTLLIGDDAKSARDAQLSHTIQFSLNKGDILGPSSDTDIISLGLLLNHLVTKLFSLLPLFLTYLFFPSLSFSLFFFKVTYRAHNFGAGDITNSVALLVSSFRWSSWTPTVYYTQLLLSAFTCLSQSGGNSRLWKAFIVGRLPVLLAKFAEVVTADKATNTDLNGALHAGLTAIFRRPDIIIQGDHALSRDANLDPSLDEDISRSFSREFLQQLVKHNLVVQQLAVQLDPMLFSDSPPKWHVEANDVGLELAAYLEAKLMQESNVGDAKVWIDRIWRDPGSHAIFANLVLKRFTSSVTLMEVDSLGHLCKILHTYEHGLDIVALHERIKDLLFLALQFLEDYDCETVGDPQTAFSHLGDVVLFVQYTFTRFKFENKEITKNGRTVSPGYIVDTDVVVHPLARSPEDMASLNAWFKALFDSNSEGIEDNILRSTKLRILLRIAPPLITNAIQMTAVHKMERDVLTNGVSYFTGPLLNWTLVNVIKSLIKEIQSRQFAAPSHYDTVQTLILSPSCPRSVLALCSPKFMILLADKKRQPNSFNVSAIRKTVADAIGVKGNGDSLATNMSGGQIWHQQVHQAFQRVFGLARSQKAPYLDIQRCLKTLPPIKFLQLFWSEVLVAASQGELEACRRISTFVLTTPQDSNMPPVLPIFLHIILPSLIVEADKQPPPEQTMSVDLMVAIISSVLNAAIHLEWAMKSALGEDRLVLGQSSTGASRRLALDLRRNRKSNVSNMIMQRLSSSQSFVANFPVFKSELGT</sequence>
<protein>
    <recommendedName>
        <fullName evidence="3 9">Mediator of RNA polymerase II transcription subunit 5</fullName>
    </recommendedName>
    <alternativeName>
        <fullName evidence="8 9">Mediator complex subunit 5</fullName>
    </alternativeName>
</protein>
<dbReference type="STRING" id="686832.A0A0C3CVJ0"/>
<evidence type="ECO:0000256" key="1">
    <source>
        <dbReference type="ARBA" id="ARBA00004123"/>
    </source>
</evidence>
<comment type="similarity">
    <text evidence="2 9">Belongs to the Mediator complex subunit 5 family.</text>
</comment>
<evidence type="ECO:0000256" key="6">
    <source>
        <dbReference type="ARBA" id="ARBA00023163"/>
    </source>
</evidence>
<name>A0A0C3CVJ0_HEBCY</name>
<keyword evidence="7 9" id="KW-0539">Nucleus</keyword>
<evidence type="ECO:0000256" key="2">
    <source>
        <dbReference type="ARBA" id="ARBA00008782"/>
    </source>
</evidence>
<evidence type="ECO:0000256" key="5">
    <source>
        <dbReference type="ARBA" id="ARBA00023159"/>
    </source>
</evidence>
<dbReference type="GO" id="GO:0003712">
    <property type="term" value="F:transcription coregulator activity"/>
    <property type="evidence" value="ECO:0007669"/>
    <property type="project" value="InterPro"/>
</dbReference>
<keyword evidence="4 9" id="KW-0805">Transcription regulation</keyword>
<feature type="transmembrane region" description="Helical" evidence="10">
    <location>
        <begin position="266"/>
        <end position="289"/>
    </location>
</feature>
<keyword evidence="10" id="KW-0472">Membrane</keyword>
<keyword evidence="6 9" id="KW-0804">Transcription</keyword>
<proteinExistence type="inferred from homology"/>